<comment type="caution">
    <text evidence="1">The sequence shown here is derived from an EMBL/GenBank/DDBJ whole genome shotgun (WGS) entry which is preliminary data.</text>
</comment>
<dbReference type="EMBL" id="JAENIG010000003">
    <property type="protein sequence ID" value="MBK1854593.1"/>
    <property type="molecule type" value="Genomic_DNA"/>
</dbReference>
<evidence type="ECO:0000313" key="1">
    <source>
        <dbReference type="EMBL" id="MBK1854593.1"/>
    </source>
</evidence>
<protein>
    <submittedName>
        <fullName evidence="1">Uncharacterized protein</fullName>
    </submittedName>
</protein>
<evidence type="ECO:0000313" key="2">
    <source>
        <dbReference type="Proteomes" id="UP000634206"/>
    </source>
</evidence>
<keyword evidence="2" id="KW-1185">Reference proteome</keyword>
<gene>
    <name evidence="1" type="ORF">JIN83_06455</name>
</gene>
<proteinExistence type="predicted"/>
<accession>A0AAE2V967</accession>
<reference evidence="1" key="1">
    <citation type="submission" date="2021-01" db="EMBL/GenBank/DDBJ databases">
        <title>Modified the classification status of verrucomicrobia.</title>
        <authorList>
            <person name="Feng X."/>
        </authorList>
    </citation>
    <scope>NUCLEOTIDE SEQUENCE</scope>
    <source>
        <strain evidence="1">5K15</strain>
    </source>
</reference>
<dbReference type="Proteomes" id="UP000634206">
    <property type="component" value="Unassembled WGS sequence"/>
</dbReference>
<organism evidence="1 2">
    <name type="scientific">Oceaniferula flava</name>
    <dbReference type="NCBI Taxonomy" id="2800421"/>
    <lineage>
        <taxon>Bacteria</taxon>
        <taxon>Pseudomonadati</taxon>
        <taxon>Verrucomicrobiota</taxon>
        <taxon>Verrucomicrobiia</taxon>
        <taxon>Verrucomicrobiales</taxon>
        <taxon>Verrucomicrobiaceae</taxon>
        <taxon>Oceaniferula</taxon>
    </lineage>
</organism>
<name>A0AAE2V967_9BACT</name>
<dbReference type="AlphaFoldDB" id="A0AAE2V967"/>
<sequence length="63" mass="6912">MIIASNGRLECENASTAYPQPQADKSVNTRVSAASQSLTWHDFRAAAITNNPLFSNHPNRLNL</sequence>